<gene>
    <name evidence="2" type="primary">LOC114253545</name>
</gene>
<organism evidence="1 2">
    <name type="scientific">Bombyx mandarina</name>
    <name type="common">Wild silk moth</name>
    <name type="synonym">Wild silkworm</name>
    <dbReference type="NCBI Taxonomy" id="7092"/>
    <lineage>
        <taxon>Eukaryota</taxon>
        <taxon>Metazoa</taxon>
        <taxon>Ecdysozoa</taxon>
        <taxon>Arthropoda</taxon>
        <taxon>Hexapoda</taxon>
        <taxon>Insecta</taxon>
        <taxon>Pterygota</taxon>
        <taxon>Neoptera</taxon>
        <taxon>Endopterygota</taxon>
        <taxon>Lepidoptera</taxon>
        <taxon>Glossata</taxon>
        <taxon>Ditrysia</taxon>
        <taxon>Bombycoidea</taxon>
        <taxon>Bombycidae</taxon>
        <taxon>Bombycinae</taxon>
        <taxon>Bombyx</taxon>
    </lineage>
</organism>
<evidence type="ECO:0000313" key="2">
    <source>
        <dbReference type="RefSeq" id="XP_028044275.1"/>
    </source>
</evidence>
<name>A0A6J2KQ78_BOMMA</name>
<sequence>MLTSASNEEHRSTWLRGWKRRGWKRAVTMRRNSVHRQPRLLRQDYPTRKNTTSPFNRCRTSLQCRGASGSPFTLDKLQRGGPTTWSNWLVGTGCGRQETEENEVHRPTLSITWIRVVEEKPSWVDSTCYSCYFC</sequence>
<dbReference type="KEGG" id="bman:114253545"/>
<evidence type="ECO:0000313" key="1">
    <source>
        <dbReference type="Proteomes" id="UP000504629"/>
    </source>
</evidence>
<keyword evidence="1" id="KW-1185">Reference proteome</keyword>
<dbReference type="RefSeq" id="XP_028044275.1">
    <property type="nucleotide sequence ID" value="XM_028188474.1"/>
</dbReference>
<dbReference type="AlphaFoldDB" id="A0A6J2KQ78"/>
<proteinExistence type="predicted"/>
<accession>A0A6J2KQ78</accession>
<reference evidence="2" key="1">
    <citation type="submission" date="2025-08" db="UniProtKB">
        <authorList>
            <consortium name="RefSeq"/>
        </authorList>
    </citation>
    <scope>IDENTIFICATION</scope>
    <source>
        <tissue evidence="2">Silk gland</tissue>
    </source>
</reference>
<protein>
    <submittedName>
        <fullName evidence="2">Uncharacterized protein LOC114253545</fullName>
    </submittedName>
</protein>
<dbReference type="GeneID" id="114253545"/>
<dbReference type="Proteomes" id="UP000504629">
    <property type="component" value="Unplaced"/>
</dbReference>